<dbReference type="GO" id="GO:0051082">
    <property type="term" value="F:unfolded protein binding"/>
    <property type="evidence" value="ECO:0007669"/>
    <property type="project" value="InterPro"/>
</dbReference>
<evidence type="ECO:0000313" key="5">
    <source>
        <dbReference type="EMBL" id="RZU41150.1"/>
    </source>
</evidence>
<evidence type="ECO:0000256" key="1">
    <source>
        <dbReference type="ARBA" id="ARBA00009091"/>
    </source>
</evidence>
<dbReference type="GO" id="GO:0050821">
    <property type="term" value="P:protein stabilization"/>
    <property type="evidence" value="ECO:0007669"/>
    <property type="project" value="TreeGrafter"/>
</dbReference>
<name>A0A4Q7YU87_9BACT</name>
<feature type="chain" id="PRO_5020758272" evidence="4">
    <location>
        <begin position="23"/>
        <end position="228"/>
    </location>
</feature>
<dbReference type="AlphaFoldDB" id="A0A4Q7YU87"/>
<organism evidence="5 6">
    <name type="scientific">Edaphobacter modestus</name>
    <dbReference type="NCBI Taxonomy" id="388466"/>
    <lineage>
        <taxon>Bacteria</taxon>
        <taxon>Pseudomonadati</taxon>
        <taxon>Acidobacteriota</taxon>
        <taxon>Terriglobia</taxon>
        <taxon>Terriglobales</taxon>
        <taxon>Acidobacteriaceae</taxon>
        <taxon>Edaphobacter</taxon>
    </lineage>
</organism>
<evidence type="ECO:0000256" key="2">
    <source>
        <dbReference type="ARBA" id="ARBA00022729"/>
    </source>
</evidence>
<dbReference type="GO" id="GO:0005829">
    <property type="term" value="C:cytosol"/>
    <property type="evidence" value="ECO:0007669"/>
    <property type="project" value="TreeGrafter"/>
</dbReference>
<dbReference type="Gene3D" id="3.30.910.20">
    <property type="entry name" value="Skp domain"/>
    <property type="match status" value="1"/>
</dbReference>
<proteinExistence type="inferred from homology"/>
<dbReference type="EMBL" id="SHKW01000001">
    <property type="protein sequence ID" value="RZU41150.1"/>
    <property type="molecule type" value="Genomic_DNA"/>
</dbReference>
<feature type="region of interest" description="Disordered" evidence="3">
    <location>
        <begin position="200"/>
        <end position="228"/>
    </location>
</feature>
<gene>
    <name evidence="5" type="ORF">BDD14_2651</name>
</gene>
<dbReference type="PANTHER" id="PTHR35089">
    <property type="entry name" value="CHAPERONE PROTEIN SKP"/>
    <property type="match status" value="1"/>
</dbReference>
<dbReference type="InterPro" id="IPR005632">
    <property type="entry name" value="Chaperone_Skp"/>
</dbReference>
<comment type="caution">
    <text evidence="5">The sequence shown here is derived from an EMBL/GenBank/DDBJ whole genome shotgun (WGS) entry which is preliminary data.</text>
</comment>
<evidence type="ECO:0000313" key="6">
    <source>
        <dbReference type="Proteomes" id="UP000292958"/>
    </source>
</evidence>
<dbReference type="RefSeq" id="WP_130419108.1">
    <property type="nucleotide sequence ID" value="NZ_SHKW01000001.1"/>
</dbReference>
<accession>A0A4Q7YU87</accession>
<protein>
    <submittedName>
        <fullName evidence="5">Periplasmic chaperone for outer membrane proteins Skp</fullName>
    </submittedName>
</protein>
<feature type="compositionally biased region" description="Low complexity" evidence="3">
    <location>
        <begin position="202"/>
        <end position="228"/>
    </location>
</feature>
<keyword evidence="2 4" id="KW-0732">Signal</keyword>
<dbReference type="OrthoDB" id="121586at2"/>
<dbReference type="SMART" id="SM00935">
    <property type="entry name" value="OmpH"/>
    <property type="match status" value="1"/>
</dbReference>
<dbReference type="PANTHER" id="PTHR35089:SF1">
    <property type="entry name" value="CHAPERONE PROTEIN SKP"/>
    <property type="match status" value="1"/>
</dbReference>
<evidence type="ECO:0000256" key="4">
    <source>
        <dbReference type="SAM" id="SignalP"/>
    </source>
</evidence>
<comment type="similarity">
    <text evidence="1">Belongs to the Skp family.</text>
</comment>
<reference evidence="5 6" key="1">
    <citation type="submission" date="2019-02" db="EMBL/GenBank/DDBJ databases">
        <title>Genomic Encyclopedia of Archaeal and Bacterial Type Strains, Phase II (KMG-II): from individual species to whole genera.</title>
        <authorList>
            <person name="Goeker M."/>
        </authorList>
    </citation>
    <scope>NUCLEOTIDE SEQUENCE [LARGE SCALE GENOMIC DNA]</scope>
    <source>
        <strain evidence="5 6">DSM 18101</strain>
    </source>
</reference>
<dbReference type="InterPro" id="IPR024930">
    <property type="entry name" value="Skp_dom_sf"/>
</dbReference>
<keyword evidence="6" id="KW-1185">Reference proteome</keyword>
<sequence length="228" mass="23877">MNRNLPFASAFAAVFMAAVSPAQVPATSAAPATPAPAAAAPATPQAIPAKIAVIEYEQVAAATNEGQRSLQELQAKYQPRKAQLDALAAEIDTLQKQMQSAPASMPDDERASRARAIDVKQKQYQRDGEDATNSYNADVQEAIGKVAQKLGPVVMKYVQQNGYTMLLDNNAQQQGGLTLMWAPGTDISKEVVDAYNAASGVSAPAPSAPSAARPPSSSAPATRPRTSK</sequence>
<feature type="signal peptide" evidence="4">
    <location>
        <begin position="1"/>
        <end position="22"/>
    </location>
</feature>
<dbReference type="Proteomes" id="UP000292958">
    <property type="component" value="Unassembled WGS sequence"/>
</dbReference>
<dbReference type="Pfam" id="PF03938">
    <property type="entry name" value="OmpH"/>
    <property type="match status" value="1"/>
</dbReference>
<evidence type="ECO:0000256" key="3">
    <source>
        <dbReference type="SAM" id="MobiDB-lite"/>
    </source>
</evidence>
<dbReference type="SUPFAM" id="SSF111384">
    <property type="entry name" value="OmpH-like"/>
    <property type="match status" value="1"/>
</dbReference>